<reference evidence="3" key="1">
    <citation type="submission" date="2021-01" db="UniProtKB">
        <authorList>
            <consortium name="EnsemblMetazoa"/>
        </authorList>
    </citation>
    <scope>IDENTIFICATION</scope>
</reference>
<keyword evidence="2" id="KW-1133">Transmembrane helix</keyword>
<dbReference type="EnsemblMetazoa" id="CLYHEMT007059.1">
    <property type="protein sequence ID" value="CLYHEMP007059.1"/>
    <property type="gene ID" value="CLYHEMG007059"/>
</dbReference>
<accession>A0A7M5V6Z0</accession>
<name>A0A7M5V6Z0_9CNID</name>
<dbReference type="RefSeq" id="XP_066924167.1">
    <property type="nucleotide sequence ID" value="XM_067068066.1"/>
</dbReference>
<sequence length="585" mass="67388">MKDCTSYDTCRNDRVGKLCSSCPSGYSFTIFNEYSCVANEKCNASIIWFVLSDSLIVLLMLMFSEKVFYVFAHLGRKKERNVRNLTQKQWRKEHNDNAKVLGQRHERKEIEGKRKGEQRFDGHNAHGEQSSKLVSGEKPNYGGCNSTSASSNTEYNHDNSFDCHQNTNELRPLVAENNLNQNNIIGNPMPLSTQGMMKIIFNFYQILGLILIQNPLSLKKLIPTEILVSIFSIKLQIPSLEWNTCPLEMKSMTELEIFRIIVWFTPFASLSVGVFGIGLYEYITTRRLQNDQPRREIVYIDENTKAFNKIPLPVRIKCAYIQLLCFGHTAITVLSFQLIHPVTINGSSYHFMDASKAFSTDSVIVSSSLFVLFFWCIPFIPALYKATRWLRQCRITPNQFLLILTFPLSALVFLLKQHKTPEAQNRSTEMNGQIAKHILHTLFQPYRLRESRDQRKEQAVCWECMYLFSRTVLAFVCTFSVRPENRLWLISSCLLLHYGIHQTSQIFNLTRLNMVESICLQALILINCISILMETSTKDQVIGNNANYVVLLSFAPFISYLMFPLLDIVYGKVGKYLTRRYDGLN</sequence>
<feature type="transmembrane region" description="Helical" evidence="2">
    <location>
        <begin position="363"/>
        <end position="384"/>
    </location>
</feature>
<dbReference type="PANTHER" id="PTHR11319">
    <property type="entry name" value="G PROTEIN-COUPLED RECEPTOR-RELATED"/>
    <property type="match status" value="1"/>
</dbReference>
<proteinExistence type="predicted"/>
<dbReference type="Proteomes" id="UP000594262">
    <property type="component" value="Unplaced"/>
</dbReference>
<keyword evidence="2" id="KW-0812">Transmembrane</keyword>
<feature type="transmembrane region" description="Helical" evidence="2">
    <location>
        <begin position="46"/>
        <end position="71"/>
    </location>
</feature>
<evidence type="ECO:0000256" key="2">
    <source>
        <dbReference type="SAM" id="Phobius"/>
    </source>
</evidence>
<keyword evidence="4" id="KW-1185">Reference proteome</keyword>
<feature type="transmembrane region" description="Helical" evidence="2">
    <location>
        <begin position="257"/>
        <end position="280"/>
    </location>
</feature>
<dbReference type="PANTHER" id="PTHR11319:SF35">
    <property type="entry name" value="OUTER MEMBRANE PROTEIN PMPC-RELATED"/>
    <property type="match status" value="1"/>
</dbReference>
<protein>
    <submittedName>
        <fullName evidence="3">Uncharacterized protein</fullName>
    </submittedName>
</protein>
<evidence type="ECO:0000313" key="4">
    <source>
        <dbReference type="Proteomes" id="UP000594262"/>
    </source>
</evidence>
<feature type="region of interest" description="Disordered" evidence="1">
    <location>
        <begin position="106"/>
        <end position="150"/>
    </location>
</feature>
<evidence type="ECO:0000256" key="1">
    <source>
        <dbReference type="SAM" id="MobiDB-lite"/>
    </source>
</evidence>
<feature type="transmembrane region" description="Helical" evidence="2">
    <location>
        <begin position="319"/>
        <end position="343"/>
    </location>
</feature>
<dbReference type="AlphaFoldDB" id="A0A7M5V6Z0"/>
<organism evidence="3 4">
    <name type="scientific">Clytia hemisphaerica</name>
    <dbReference type="NCBI Taxonomy" id="252671"/>
    <lineage>
        <taxon>Eukaryota</taxon>
        <taxon>Metazoa</taxon>
        <taxon>Cnidaria</taxon>
        <taxon>Hydrozoa</taxon>
        <taxon>Hydroidolina</taxon>
        <taxon>Leptothecata</taxon>
        <taxon>Obeliida</taxon>
        <taxon>Clytiidae</taxon>
        <taxon>Clytia</taxon>
    </lineage>
</organism>
<dbReference type="GeneID" id="136811458"/>
<feature type="transmembrane region" description="Helical" evidence="2">
    <location>
        <begin position="548"/>
        <end position="570"/>
    </location>
</feature>
<evidence type="ECO:0000313" key="3">
    <source>
        <dbReference type="EnsemblMetazoa" id="CLYHEMP007059.1"/>
    </source>
</evidence>
<keyword evidence="2" id="KW-0472">Membrane</keyword>
<feature type="compositionally biased region" description="Basic and acidic residues" evidence="1">
    <location>
        <begin position="106"/>
        <end position="126"/>
    </location>
</feature>
<feature type="transmembrane region" description="Helical" evidence="2">
    <location>
        <begin position="514"/>
        <end position="533"/>
    </location>
</feature>